<keyword evidence="2" id="KW-1185">Reference proteome</keyword>
<proteinExistence type="predicted"/>
<protein>
    <submittedName>
        <fullName evidence="1">Uncharacterized protein</fullName>
    </submittedName>
</protein>
<comment type="caution">
    <text evidence="1">The sequence shown here is derived from an EMBL/GenBank/DDBJ whole genome shotgun (WGS) entry which is preliminary data.</text>
</comment>
<reference evidence="1 2" key="1">
    <citation type="submission" date="2020-08" db="EMBL/GenBank/DDBJ databases">
        <title>Genomic Encyclopedia of Type Strains, Phase IV (KMG-IV): sequencing the most valuable type-strain genomes for metagenomic binning, comparative biology and taxonomic classification.</title>
        <authorList>
            <person name="Goeker M."/>
        </authorList>
    </citation>
    <scope>NUCLEOTIDE SEQUENCE [LARGE SCALE GENOMIC DNA]</scope>
    <source>
        <strain evidence="1 2">DSM 12251</strain>
    </source>
</reference>
<dbReference type="Proteomes" id="UP000534294">
    <property type="component" value="Unassembled WGS sequence"/>
</dbReference>
<evidence type="ECO:0000313" key="1">
    <source>
        <dbReference type="EMBL" id="MBB5036745.1"/>
    </source>
</evidence>
<organism evidence="1 2">
    <name type="scientific">Prosthecobacter dejongeii</name>
    <dbReference type="NCBI Taxonomy" id="48465"/>
    <lineage>
        <taxon>Bacteria</taxon>
        <taxon>Pseudomonadati</taxon>
        <taxon>Verrucomicrobiota</taxon>
        <taxon>Verrucomicrobiia</taxon>
        <taxon>Verrucomicrobiales</taxon>
        <taxon>Verrucomicrobiaceae</taxon>
        <taxon>Prosthecobacter</taxon>
    </lineage>
</organism>
<name>A0A7W7YIC1_9BACT</name>
<sequence>MTARFCLPSLIKVGRNYGQHQLTYAYIGEEIAPVGDCNNMHIELLLTEGGRLIGFADYKLLYWGSLKPGSWKESLQFLLEGNKPIELGNIEYMI</sequence>
<dbReference type="AlphaFoldDB" id="A0A7W7YIC1"/>
<evidence type="ECO:0000313" key="2">
    <source>
        <dbReference type="Proteomes" id="UP000534294"/>
    </source>
</evidence>
<accession>A0A7W7YIC1</accession>
<dbReference type="EMBL" id="JACHIF010000001">
    <property type="protein sequence ID" value="MBB5036745.1"/>
    <property type="molecule type" value="Genomic_DNA"/>
</dbReference>
<gene>
    <name evidence="1" type="ORF">HNQ64_000979</name>
</gene>